<organism evidence="6 7">
    <name type="scientific">Picrophilus torridus (strain ATCC 700027 / DSM 9790 / JCM 10055 / NBRC 100828 / KAW 2/3)</name>
    <dbReference type="NCBI Taxonomy" id="1122961"/>
    <lineage>
        <taxon>Archaea</taxon>
        <taxon>Methanobacteriati</taxon>
        <taxon>Thermoplasmatota</taxon>
        <taxon>Thermoplasmata</taxon>
        <taxon>Thermoplasmatales</taxon>
        <taxon>Picrophilaceae</taxon>
        <taxon>Picrophilus</taxon>
    </lineage>
</organism>
<dbReference type="Pfam" id="PF00285">
    <property type="entry name" value="Citrate_synt"/>
    <property type="match status" value="1"/>
</dbReference>
<feature type="active site" evidence="4">
    <location>
        <position position="254"/>
    </location>
</feature>
<evidence type="ECO:0000313" key="7">
    <source>
        <dbReference type="Proteomes" id="UP000192315"/>
    </source>
</evidence>
<sequence length="367" mass="41897">MPMDVDLGLENTYIKHTKLTYIDGELGVLRYRGYDINDVVNNLSFMETAYLMLYGRIPDSKELKLFSSYIGDGKLPERIFSMIDTFPEGDPLSMASSVFAALAIDNNMKWSIDENKRNAGRIIGLSFNVFANIYLHIKGKKLYNIDLGDPVSGFLRVTNNMDPKNVKAFEAAMILYMDHEIPASTTAALVTASTLSDMLSSLSSAMNALKGPLHGGAAENAFLEFLDIGSPENVKPWFNEHIIKNRERLIGFGHRVYKTYDPRIKKFRELSMSLCDEKNRIILDTALELERVALDYFREKKIYPNTDFFSGLLFNELGFEHWFFTSLFALSRVTGILAHIIEYNENEQRLIRPRAIYNGDGERFIKR</sequence>
<comment type="catalytic activity">
    <reaction evidence="3">
        <text>oxaloacetate + acetyl-CoA + H2O = citrate + CoA + H(+)</text>
        <dbReference type="Rhea" id="RHEA:16845"/>
        <dbReference type="ChEBI" id="CHEBI:15377"/>
        <dbReference type="ChEBI" id="CHEBI:15378"/>
        <dbReference type="ChEBI" id="CHEBI:16452"/>
        <dbReference type="ChEBI" id="CHEBI:16947"/>
        <dbReference type="ChEBI" id="CHEBI:57287"/>
        <dbReference type="ChEBI" id="CHEBI:57288"/>
        <dbReference type="EC" id="2.3.3.16"/>
    </reaction>
</comment>
<dbReference type="GO" id="GO:0036440">
    <property type="term" value="F:citrate synthase activity"/>
    <property type="evidence" value="ECO:0007669"/>
    <property type="project" value="UniProtKB-EC"/>
</dbReference>
<dbReference type="GO" id="GO:0006099">
    <property type="term" value="P:tricarboxylic acid cycle"/>
    <property type="evidence" value="ECO:0007669"/>
    <property type="project" value="InterPro"/>
</dbReference>
<dbReference type="CDD" id="cd06118">
    <property type="entry name" value="citrate_synt_like_1"/>
    <property type="match status" value="1"/>
</dbReference>
<dbReference type="Gene3D" id="1.10.230.10">
    <property type="entry name" value="Cytochrome P450-Terp, domain 2"/>
    <property type="match status" value="1"/>
</dbReference>
<evidence type="ECO:0000256" key="3">
    <source>
        <dbReference type="PIRNR" id="PIRNR001369"/>
    </source>
</evidence>
<dbReference type="InterPro" id="IPR016143">
    <property type="entry name" value="Citrate_synth-like_sm_a-sub"/>
</dbReference>
<protein>
    <recommendedName>
        <fullName evidence="3 5">Citrate synthase</fullName>
        <ecNumber evidence="3">2.3.3.16</ecNumber>
    </recommendedName>
</protein>
<dbReference type="Gene3D" id="1.10.580.10">
    <property type="entry name" value="Citrate Synthase, domain 1"/>
    <property type="match status" value="1"/>
</dbReference>
<dbReference type="InterPro" id="IPR002020">
    <property type="entry name" value="Citrate_synthase"/>
</dbReference>
<dbReference type="PROSITE" id="PS00480">
    <property type="entry name" value="CITRATE_SYNTHASE"/>
    <property type="match status" value="1"/>
</dbReference>
<keyword evidence="2 3" id="KW-0808">Transferase</keyword>
<dbReference type="PRINTS" id="PR00143">
    <property type="entry name" value="CITRTSNTHASE"/>
</dbReference>
<proteinExistence type="inferred from homology"/>
<dbReference type="GO" id="GO:0005975">
    <property type="term" value="P:carbohydrate metabolic process"/>
    <property type="evidence" value="ECO:0007669"/>
    <property type="project" value="TreeGrafter"/>
</dbReference>
<dbReference type="EMBL" id="FWYE01000004">
    <property type="protein sequence ID" value="SMD31542.1"/>
    <property type="molecule type" value="Genomic_DNA"/>
</dbReference>
<name>A0A8G2L7X1_PICTO</name>
<dbReference type="SUPFAM" id="SSF48256">
    <property type="entry name" value="Citrate synthase"/>
    <property type="match status" value="1"/>
</dbReference>
<comment type="similarity">
    <text evidence="1 3 5">Belongs to the citrate synthase family.</text>
</comment>
<accession>A0A8G2L7X1</accession>
<feature type="active site" evidence="4">
    <location>
        <position position="307"/>
    </location>
</feature>
<dbReference type="InterPro" id="IPR016142">
    <property type="entry name" value="Citrate_synth-like_lrg_a-sub"/>
</dbReference>
<dbReference type="InterPro" id="IPR019810">
    <property type="entry name" value="Citrate_synthase_AS"/>
</dbReference>
<comment type="caution">
    <text evidence="6">The sequence shown here is derived from an EMBL/GenBank/DDBJ whole genome shotgun (WGS) entry which is preliminary data.</text>
</comment>
<evidence type="ECO:0000256" key="4">
    <source>
        <dbReference type="PIRSR" id="PIRSR001369-1"/>
    </source>
</evidence>
<dbReference type="PANTHER" id="PTHR11739:SF4">
    <property type="entry name" value="CITRATE SYNTHASE, PEROXISOMAL"/>
    <property type="match status" value="1"/>
</dbReference>
<dbReference type="PIRSF" id="PIRSF001369">
    <property type="entry name" value="Citrate_synth"/>
    <property type="match status" value="1"/>
</dbReference>
<gene>
    <name evidence="6" type="ORF">SAMN02745355_1491</name>
</gene>
<evidence type="ECO:0000256" key="1">
    <source>
        <dbReference type="ARBA" id="ARBA00010566"/>
    </source>
</evidence>
<dbReference type="Proteomes" id="UP000192315">
    <property type="component" value="Unassembled WGS sequence"/>
</dbReference>
<dbReference type="InterPro" id="IPR036969">
    <property type="entry name" value="Citrate_synthase_sf"/>
</dbReference>
<evidence type="ECO:0000256" key="5">
    <source>
        <dbReference type="RuleBase" id="RU000441"/>
    </source>
</evidence>
<dbReference type="AlphaFoldDB" id="A0A8G2L7X1"/>
<dbReference type="PANTHER" id="PTHR11739">
    <property type="entry name" value="CITRATE SYNTHASE"/>
    <property type="match status" value="1"/>
</dbReference>
<evidence type="ECO:0000313" key="6">
    <source>
        <dbReference type="EMBL" id="SMD31542.1"/>
    </source>
</evidence>
<evidence type="ECO:0000256" key="2">
    <source>
        <dbReference type="ARBA" id="ARBA00022679"/>
    </source>
</evidence>
<keyword evidence="7" id="KW-1185">Reference proteome</keyword>
<reference evidence="6 7" key="1">
    <citation type="submission" date="2017-04" db="EMBL/GenBank/DDBJ databases">
        <authorList>
            <person name="Varghese N."/>
            <person name="Submissions S."/>
        </authorList>
    </citation>
    <scope>NUCLEOTIDE SEQUENCE [LARGE SCALE GENOMIC DNA]</scope>
    <source>
        <strain evidence="6 7">DSM 9789</strain>
    </source>
</reference>
<dbReference type="InterPro" id="IPR024176">
    <property type="entry name" value="Citrate_synthase_bac-typ"/>
</dbReference>
<dbReference type="EC" id="2.3.3.16" evidence="3"/>